<dbReference type="HOGENOM" id="CLU_2248696_0_0_11"/>
<organism evidence="1 2">
    <name type="scientific">Streptomyces violaceusniger (strain Tu 4113)</name>
    <dbReference type="NCBI Taxonomy" id="653045"/>
    <lineage>
        <taxon>Bacteria</taxon>
        <taxon>Bacillati</taxon>
        <taxon>Actinomycetota</taxon>
        <taxon>Actinomycetes</taxon>
        <taxon>Kitasatosporales</taxon>
        <taxon>Streptomycetaceae</taxon>
        <taxon>Streptomyces</taxon>
        <taxon>Streptomyces violaceusniger group</taxon>
    </lineage>
</organism>
<name>G2P7A5_STRV4</name>
<accession>G2P7A5</accession>
<sequence>MNPHGRAVESAKAALEDAELLDMGDDRAVAQMVGRLEVVVRSLLGLVEAQPKSARLKVQHDEEFLNLARAARMEIHAAMGSLRRLDAFEQALTGMVESKNGGQG</sequence>
<dbReference type="KEGG" id="svl:Strvi_7730"/>
<keyword evidence="2" id="KW-1185">Reference proteome</keyword>
<dbReference type="RefSeq" id="WP_014060535.1">
    <property type="nucleotide sequence ID" value="NC_015957.1"/>
</dbReference>
<protein>
    <submittedName>
        <fullName evidence="1">Uncharacterized protein</fullName>
    </submittedName>
</protein>
<dbReference type="EMBL" id="CP002994">
    <property type="protein sequence ID" value="AEM87065.1"/>
    <property type="molecule type" value="Genomic_DNA"/>
</dbReference>
<dbReference type="AlphaFoldDB" id="G2P7A5"/>
<evidence type="ECO:0000313" key="1">
    <source>
        <dbReference type="EMBL" id="AEM87065.1"/>
    </source>
</evidence>
<dbReference type="Proteomes" id="UP000008703">
    <property type="component" value="Chromosome"/>
</dbReference>
<reference evidence="1" key="1">
    <citation type="submission" date="2011-08" db="EMBL/GenBank/DDBJ databases">
        <title>Complete sequence of chromosome of Streptomyces violaceusniger Tu 4113.</title>
        <authorList>
            <consortium name="US DOE Joint Genome Institute"/>
            <person name="Lucas S."/>
            <person name="Han J."/>
            <person name="Lapidus A."/>
            <person name="Cheng J.-F."/>
            <person name="Goodwin L."/>
            <person name="Pitluck S."/>
            <person name="Peters L."/>
            <person name="Ivanova N."/>
            <person name="Daligault H."/>
            <person name="Detter J.C."/>
            <person name="Han C."/>
            <person name="Tapia R."/>
            <person name="Land M."/>
            <person name="Hauser L."/>
            <person name="Kyrpides N."/>
            <person name="Ivanova N."/>
            <person name="Pagani I."/>
            <person name="Hagen A."/>
            <person name="Katz L."/>
            <person name="Fiedler H.-P."/>
            <person name="Keasling J."/>
            <person name="Fortman J."/>
            <person name="Woyke T."/>
        </authorList>
    </citation>
    <scope>NUCLEOTIDE SEQUENCE [LARGE SCALE GENOMIC DNA]</scope>
    <source>
        <strain evidence="1">Tu 4113</strain>
    </source>
</reference>
<evidence type="ECO:0000313" key="2">
    <source>
        <dbReference type="Proteomes" id="UP000008703"/>
    </source>
</evidence>
<gene>
    <name evidence="1" type="ORF">Strvi_7730</name>
</gene>
<proteinExistence type="predicted"/>